<sequence length="252" mass="27753">MSKEIELHNILQTEDWNKSEPQTRESIGTNVVDDKLAEIRKASKKKDKIICALTVVLLVGFSLAVAVVAMHLKAYYIEKSSKLDKQMQQLALNTSGLERQVQTLSNQLGERGQKGEKGSPGESAFTVRCGSGWEQLMNSCYYFQFQSKKTWNDAKSDCQNMGGFLVKIDNAFENWFLKSYIKTGLTITCSVFNDSTGLTNAPEIKLVDAVAVGLGLGVAAVISKAIGLNSSFDANAARAVLHYVDHSLKFRT</sequence>
<evidence type="ECO:0000259" key="2">
    <source>
        <dbReference type="SMART" id="SM00034"/>
    </source>
</evidence>
<proteinExistence type="predicted"/>
<keyword evidence="4" id="KW-1185">Reference proteome</keyword>
<feature type="domain" description="C-type lectin" evidence="2">
    <location>
        <begin position="129"/>
        <end position="242"/>
    </location>
</feature>
<evidence type="ECO:0000313" key="4">
    <source>
        <dbReference type="Proteomes" id="UP000507470"/>
    </source>
</evidence>
<dbReference type="Pfam" id="PF00059">
    <property type="entry name" value="Lectin_C"/>
    <property type="match status" value="1"/>
</dbReference>
<dbReference type="SUPFAM" id="SSF56436">
    <property type="entry name" value="C-type lectin-like"/>
    <property type="match status" value="1"/>
</dbReference>
<dbReference type="InterPro" id="IPR050828">
    <property type="entry name" value="C-type_lectin/matrix_domain"/>
</dbReference>
<gene>
    <name evidence="3" type="ORF">MCOR_8116</name>
</gene>
<organism evidence="3 4">
    <name type="scientific">Mytilus coruscus</name>
    <name type="common">Sea mussel</name>
    <dbReference type="NCBI Taxonomy" id="42192"/>
    <lineage>
        <taxon>Eukaryota</taxon>
        <taxon>Metazoa</taxon>
        <taxon>Spiralia</taxon>
        <taxon>Lophotrochozoa</taxon>
        <taxon>Mollusca</taxon>
        <taxon>Bivalvia</taxon>
        <taxon>Autobranchia</taxon>
        <taxon>Pteriomorphia</taxon>
        <taxon>Mytilida</taxon>
        <taxon>Mytiloidea</taxon>
        <taxon>Mytilidae</taxon>
        <taxon>Mytilinae</taxon>
        <taxon>Mytilus</taxon>
    </lineage>
</organism>
<dbReference type="AlphaFoldDB" id="A0A6J8AI55"/>
<dbReference type="OrthoDB" id="6128183at2759"/>
<keyword evidence="1" id="KW-1133">Transmembrane helix</keyword>
<dbReference type="Gene3D" id="3.10.100.10">
    <property type="entry name" value="Mannose-Binding Protein A, subunit A"/>
    <property type="match status" value="1"/>
</dbReference>
<feature type="transmembrane region" description="Helical" evidence="1">
    <location>
        <begin position="49"/>
        <end position="72"/>
    </location>
</feature>
<keyword evidence="1" id="KW-0812">Transmembrane</keyword>
<name>A0A6J8AI55_MYTCO</name>
<reference evidence="3 4" key="1">
    <citation type="submission" date="2020-06" db="EMBL/GenBank/DDBJ databases">
        <authorList>
            <person name="Li R."/>
            <person name="Bekaert M."/>
        </authorList>
    </citation>
    <scope>NUCLEOTIDE SEQUENCE [LARGE SCALE GENOMIC DNA]</scope>
    <source>
        <strain evidence="4">wild</strain>
    </source>
</reference>
<dbReference type="InterPro" id="IPR001304">
    <property type="entry name" value="C-type_lectin-like"/>
</dbReference>
<dbReference type="PANTHER" id="PTHR45710">
    <property type="entry name" value="C-TYPE LECTIN DOMAIN-CONTAINING PROTEIN 180"/>
    <property type="match status" value="1"/>
</dbReference>
<dbReference type="SMART" id="SM00034">
    <property type="entry name" value="CLECT"/>
    <property type="match status" value="1"/>
</dbReference>
<accession>A0A6J8AI55</accession>
<evidence type="ECO:0000313" key="3">
    <source>
        <dbReference type="EMBL" id="CAC5368631.1"/>
    </source>
</evidence>
<dbReference type="EMBL" id="CACVKT020001498">
    <property type="protein sequence ID" value="CAC5368631.1"/>
    <property type="molecule type" value="Genomic_DNA"/>
</dbReference>
<protein>
    <submittedName>
        <fullName evidence="3">CLEC12B</fullName>
    </submittedName>
</protein>
<keyword evidence="1" id="KW-0472">Membrane</keyword>
<dbReference type="InterPro" id="IPR016187">
    <property type="entry name" value="CTDL_fold"/>
</dbReference>
<dbReference type="CDD" id="cd00037">
    <property type="entry name" value="CLECT"/>
    <property type="match status" value="1"/>
</dbReference>
<dbReference type="InterPro" id="IPR016186">
    <property type="entry name" value="C-type_lectin-like/link_sf"/>
</dbReference>
<evidence type="ECO:0000256" key="1">
    <source>
        <dbReference type="SAM" id="Phobius"/>
    </source>
</evidence>
<dbReference type="Proteomes" id="UP000507470">
    <property type="component" value="Unassembled WGS sequence"/>
</dbReference>
<dbReference type="PANTHER" id="PTHR45710:SF26">
    <property type="entry name" value="RH26557P"/>
    <property type="match status" value="1"/>
</dbReference>